<organism evidence="2 3">
    <name type="scientific">Mariniflexile aquimaris</name>
    <dbReference type="NCBI Taxonomy" id="881009"/>
    <lineage>
        <taxon>Bacteria</taxon>
        <taxon>Pseudomonadati</taxon>
        <taxon>Bacteroidota</taxon>
        <taxon>Flavobacteriia</taxon>
        <taxon>Flavobacteriales</taxon>
        <taxon>Flavobacteriaceae</taxon>
        <taxon>Mariniflexile</taxon>
    </lineage>
</organism>
<accession>A0ABW3BQI4</accession>
<keyword evidence="3" id="KW-1185">Reference proteome</keyword>
<dbReference type="Gene3D" id="2.60.40.1120">
    <property type="entry name" value="Carboxypeptidase-like, regulatory domain"/>
    <property type="match status" value="1"/>
</dbReference>
<evidence type="ECO:0000313" key="2">
    <source>
        <dbReference type="EMBL" id="MFD0835023.1"/>
    </source>
</evidence>
<dbReference type="Pfam" id="PF13715">
    <property type="entry name" value="CarbopepD_reg_2"/>
    <property type="match status" value="1"/>
</dbReference>
<evidence type="ECO:0000313" key="3">
    <source>
        <dbReference type="Proteomes" id="UP001597011"/>
    </source>
</evidence>
<gene>
    <name evidence="2" type="ORF">ACFQ0I_04555</name>
</gene>
<evidence type="ECO:0000256" key="1">
    <source>
        <dbReference type="SAM" id="SignalP"/>
    </source>
</evidence>
<comment type="caution">
    <text evidence="2">The sequence shown here is derived from an EMBL/GenBank/DDBJ whole genome shotgun (WGS) entry which is preliminary data.</text>
</comment>
<protein>
    <submittedName>
        <fullName evidence="2">Carboxypeptidase-like regulatory domain-containing protein</fullName>
    </submittedName>
</protein>
<dbReference type="SUPFAM" id="SSF49452">
    <property type="entry name" value="Starch-binding domain-like"/>
    <property type="match status" value="1"/>
</dbReference>
<dbReference type="EMBL" id="JBHTIB010000002">
    <property type="protein sequence ID" value="MFD0835023.1"/>
    <property type="molecule type" value="Genomic_DNA"/>
</dbReference>
<dbReference type="InterPro" id="IPR013784">
    <property type="entry name" value="Carb-bd-like_fold"/>
</dbReference>
<dbReference type="RefSeq" id="WP_379939776.1">
    <property type="nucleotide sequence ID" value="NZ_JBHTIB010000002.1"/>
</dbReference>
<feature type="chain" id="PRO_5045418549" evidence="1">
    <location>
        <begin position="19"/>
        <end position="128"/>
    </location>
</feature>
<sequence length="128" mass="13749">MKHLVTIILFAFSSLSFSQNTGMLIGKIMDNELQNSPLVMAQVTIKETATQTNTDLTGMFVIENLKAGDYTLVCGFAGYETQEINVHVDALEPAEVKVSLAASTVSFGDLALLSSTAKKDETPFIAAN</sequence>
<reference evidence="3" key="1">
    <citation type="journal article" date="2019" name="Int. J. Syst. Evol. Microbiol.">
        <title>The Global Catalogue of Microorganisms (GCM) 10K type strain sequencing project: providing services to taxonomists for standard genome sequencing and annotation.</title>
        <authorList>
            <consortium name="The Broad Institute Genomics Platform"/>
            <consortium name="The Broad Institute Genome Sequencing Center for Infectious Disease"/>
            <person name="Wu L."/>
            <person name="Ma J."/>
        </authorList>
    </citation>
    <scope>NUCLEOTIDE SEQUENCE [LARGE SCALE GENOMIC DNA]</scope>
    <source>
        <strain evidence="3">CCUG 60529</strain>
    </source>
</reference>
<keyword evidence="1" id="KW-0732">Signal</keyword>
<feature type="signal peptide" evidence="1">
    <location>
        <begin position="1"/>
        <end position="18"/>
    </location>
</feature>
<dbReference type="Proteomes" id="UP001597011">
    <property type="component" value="Unassembled WGS sequence"/>
</dbReference>
<proteinExistence type="predicted"/>
<name>A0ABW3BQI4_9FLAO</name>